<feature type="region of interest" description="Disordered" evidence="1">
    <location>
        <begin position="32"/>
        <end position="164"/>
    </location>
</feature>
<gene>
    <name evidence="2" type="ordered locus">AALP_Aa8g267300</name>
</gene>
<dbReference type="PANTHER" id="PTHR31099:SF49">
    <property type="entry name" value="MYOSIN HEAVY CHAIN-LIKE PROTEIN"/>
    <property type="match status" value="1"/>
</dbReference>
<dbReference type="Gramene" id="KFK26583">
    <property type="protein sequence ID" value="KFK26583"/>
    <property type="gene ID" value="AALP_AA8G267300"/>
</dbReference>
<dbReference type="AlphaFoldDB" id="A0A087G9N1"/>
<proteinExistence type="predicted"/>
<protein>
    <submittedName>
        <fullName evidence="2">Uncharacterized protein</fullName>
    </submittedName>
</protein>
<reference evidence="3" key="1">
    <citation type="journal article" date="2015" name="Nat. Plants">
        <title>Genome expansion of Arabis alpina linked with retrotransposition and reduced symmetric DNA methylation.</title>
        <authorList>
            <person name="Willing E.M."/>
            <person name="Rawat V."/>
            <person name="Mandakova T."/>
            <person name="Maumus F."/>
            <person name="James G.V."/>
            <person name="Nordstroem K.J."/>
            <person name="Becker C."/>
            <person name="Warthmann N."/>
            <person name="Chica C."/>
            <person name="Szarzynska B."/>
            <person name="Zytnicki M."/>
            <person name="Albani M.C."/>
            <person name="Kiefer C."/>
            <person name="Bergonzi S."/>
            <person name="Castaings L."/>
            <person name="Mateos J.L."/>
            <person name="Berns M.C."/>
            <person name="Bujdoso N."/>
            <person name="Piofczyk T."/>
            <person name="de Lorenzo L."/>
            <person name="Barrero-Sicilia C."/>
            <person name="Mateos I."/>
            <person name="Piednoel M."/>
            <person name="Hagmann J."/>
            <person name="Chen-Min-Tao R."/>
            <person name="Iglesias-Fernandez R."/>
            <person name="Schuster S.C."/>
            <person name="Alonso-Blanco C."/>
            <person name="Roudier F."/>
            <person name="Carbonero P."/>
            <person name="Paz-Ares J."/>
            <person name="Davis S.J."/>
            <person name="Pecinka A."/>
            <person name="Quesneville H."/>
            <person name="Colot V."/>
            <person name="Lysak M.A."/>
            <person name="Weigel D."/>
            <person name="Coupland G."/>
            <person name="Schneeberger K."/>
        </authorList>
    </citation>
    <scope>NUCLEOTIDE SEQUENCE [LARGE SCALE GENOMIC DNA]</scope>
    <source>
        <strain evidence="3">cv. Pajares</strain>
    </source>
</reference>
<feature type="region of interest" description="Disordered" evidence="1">
    <location>
        <begin position="597"/>
        <end position="616"/>
    </location>
</feature>
<feature type="compositionally biased region" description="Basic and acidic residues" evidence="1">
    <location>
        <begin position="428"/>
        <end position="445"/>
    </location>
</feature>
<feature type="compositionally biased region" description="Low complexity" evidence="1">
    <location>
        <begin position="107"/>
        <end position="125"/>
    </location>
</feature>
<sequence>MLRFLMSTISFPEDPTCPVVPDSCGTDVIAGLGANDPTYPQRRTEDLGVTDAPRSLPCDFEASPPTTLYRDNTNHPGSSHGYVGTNDDSRGPGDLSFLDDECPNLPPNRADASSSSSPSDSRAFSIEGDDEDVVDEVEETKKVASTQKVKVRPDPSGSTLSKKESLQRLQEKCRISEDIELVVPSSVDRADAPPPRYLTLFENYFDQCLLWFPLLGFLMRFLAAHSVCLSQINPRGIRHLIGIYVLSRECGVDITTEHLSYLTDFRVRDRSDELKHSVTNTSGMALIVGFASKDDHSEDRFFFVEISEKTVEADNIGLELSSGNGEWKESFSLKRIKSAFSAEIIPGKILGRGRARVSSREQAALESAAKAARSSGADAPKAVVSMSSTPTATFAHARSSMPMALKTPSASTLLLPPSLTPDELTMQHRQSEKRARLSSGKEKGIDYGTPSKKQRVDTHPGVVVEREVSARLAIAPSVSGLLRDEAYAATKSKASKSTRIGEAVTDARDEMTRGFAGRVNEVAGLLTEIGRKVQNNMLNLAEIDANLEFIELLQGSSPPDHPTEIKALHERRRPIYDARDVFGELLDNVREVLEIPEDFAADEVDDEADDEADEEL</sequence>
<dbReference type="EMBL" id="CM002876">
    <property type="protein sequence ID" value="KFK26583.1"/>
    <property type="molecule type" value="Genomic_DNA"/>
</dbReference>
<dbReference type="OrthoDB" id="1114078at2759"/>
<accession>A0A087G9N1</accession>
<feature type="compositionally biased region" description="Acidic residues" evidence="1">
    <location>
        <begin position="127"/>
        <end position="138"/>
    </location>
</feature>
<dbReference type="PANTHER" id="PTHR31099">
    <property type="entry name" value="OS06G0165300 PROTEIN"/>
    <property type="match status" value="1"/>
</dbReference>
<evidence type="ECO:0000313" key="2">
    <source>
        <dbReference type="EMBL" id="KFK26583.1"/>
    </source>
</evidence>
<feature type="region of interest" description="Disordered" evidence="1">
    <location>
        <begin position="428"/>
        <end position="460"/>
    </location>
</feature>
<name>A0A087G9N1_ARAAL</name>
<evidence type="ECO:0000256" key="1">
    <source>
        <dbReference type="SAM" id="MobiDB-lite"/>
    </source>
</evidence>
<organism evidence="2 3">
    <name type="scientific">Arabis alpina</name>
    <name type="common">Alpine rock-cress</name>
    <dbReference type="NCBI Taxonomy" id="50452"/>
    <lineage>
        <taxon>Eukaryota</taxon>
        <taxon>Viridiplantae</taxon>
        <taxon>Streptophyta</taxon>
        <taxon>Embryophyta</taxon>
        <taxon>Tracheophyta</taxon>
        <taxon>Spermatophyta</taxon>
        <taxon>Magnoliopsida</taxon>
        <taxon>eudicotyledons</taxon>
        <taxon>Gunneridae</taxon>
        <taxon>Pentapetalae</taxon>
        <taxon>rosids</taxon>
        <taxon>malvids</taxon>
        <taxon>Brassicales</taxon>
        <taxon>Brassicaceae</taxon>
        <taxon>Arabideae</taxon>
        <taxon>Arabis</taxon>
    </lineage>
</organism>
<dbReference type="Proteomes" id="UP000029120">
    <property type="component" value="Chromosome 8"/>
</dbReference>
<evidence type="ECO:0000313" key="3">
    <source>
        <dbReference type="Proteomes" id="UP000029120"/>
    </source>
</evidence>
<feature type="compositionally biased region" description="Polar residues" evidence="1">
    <location>
        <begin position="64"/>
        <end position="77"/>
    </location>
</feature>
<keyword evidence="3" id="KW-1185">Reference proteome</keyword>